<evidence type="ECO:0000313" key="2">
    <source>
        <dbReference type="Proteomes" id="UP000255460"/>
    </source>
</evidence>
<reference evidence="1 2" key="1">
    <citation type="submission" date="2018-06" db="EMBL/GenBank/DDBJ databases">
        <authorList>
            <consortium name="Pathogen Informatics"/>
            <person name="Doyle S."/>
        </authorList>
    </citation>
    <scope>NUCLEOTIDE SEQUENCE [LARGE SCALE GENOMIC DNA]</scope>
    <source>
        <strain evidence="1 2">NCTC10418</strain>
    </source>
</reference>
<dbReference type="EMBL" id="UFZQ01000001">
    <property type="protein sequence ID" value="STE89037.1"/>
    <property type="molecule type" value="Genomic_DNA"/>
</dbReference>
<dbReference type="NCBIfam" id="TIGR02547">
    <property type="entry name" value="casA_cse1"/>
    <property type="match status" value="1"/>
</dbReference>
<dbReference type="InterPro" id="IPR013381">
    <property type="entry name" value="CRISPR-assoc_prot_Cse1"/>
</dbReference>
<dbReference type="Pfam" id="PF09481">
    <property type="entry name" value="CRISPR_Cse1"/>
    <property type="match status" value="1"/>
</dbReference>
<organism evidence="1 2">
    <name type="scientific">Escherichia coli</name>
    <dbReference type="NCBI Taxonomy" id="562"/>
    <lineage>
        <taxon>Bacteria</taxon>
        <taxon>Pseudomonadati</taxon>
        <taxon>Pseudomonadota</taxon>
        <taxon>Gammaproteobacteria</taxon>
        <taxon>Enterobacterales</taxon>
        <taxon>Enterobacteriaceae</taxon>
        <taxon>Escherichia</taxon>
    </lineage>
</organism>
<proteinExistence type="predicted"/>
<gene>
    <name evidence="1" type="ORF">NCTC10418_06759</name>
</gene>
<dbReference type="Proteomes" id="UP000255460">
    <property type="component" value="Unassembled WGS sequence"/>
</dbReference>
<accession>A0A376L3L0</accession>
<dbReference type="AlphaFoldDB" id="A0A376L3L0"/>
<name>A0A376L3L0_ECOLX</name>
<protein>
    <submittedName>
        <fullName evidence="1">CRISPR-associated protein</fullName>
    </submittedName>
</protein>
<sequence length="168" mass="18774">MPQDEADLPLPKKFDDLVFPWLGPTRTSELAGAVVTDEQVNKLQAYWGMPRRIRIDFNTTTVGNCDICGEQNDTLLSLMTTKNYGANYAMWQHPLTPYRVPLKEGGEFYSVKPQPGGLIWRDWLGLIETGKSENNTELPALVVKLFNASSLKQAKVGLWGILAMISTT</sequence>
<evidence type="ECO:0000313" key="1">
    <source>
        <dbReference type="EMBL" id="STE89037.1"/>
    </source>
</evidence>